<proteinExistence type="predicted"/>
<evidence type="ECO:0000313" key="3">
    <source>
        <dbReference type="Proteomes" id="UP001632037"/>
    </source>
</evidence>
<sequence length="140" mass="15364">MRDFPAPRKRQRTSVSTQDEGSDDGGSEDQSTSQFGDNEDLFVSAELISPGPVNGSAWLERPKSAGKKTSKQLQFEEQVDRAMMHSQHELAKATCAQVNITKEQLEVEKKKASTVELQQHASSGLAEMADMCTSTQGFLD</sequence>
<accession>A0ABD3F6R8</accession>
<evidence type="ECO:0000313" key="2">
    <source>
        <dbReference type="EMBL" id="KAL3662537.1"/>
    </source>
</evidence>
<comment type="caution">
    <text evidence="2">The sequence shown here is derived from an EMBL/GenBank/DDBJ whole genome shotgun (WGS) entry which is preliminary data.</text>
</comment>
<dbReference type="AlphaFoldDB" id="A0ABD3F6R8"/>
<evidence type="ECO:0008006" key="4">
    <source>
        <dbReference type="Google" id="ProtNLM"/>
    </source>
</evidence>
<dbReference type="EMBL" id="JBIMZQ010000031">
    <property type="protein sequence ID" value="KAL3662537.1"/>
    <property type="molecule type" value="Genomic_DNA"/>
</dbReference>
<gene>
    <name evidence="2" type="ORF">V7S43_012392</name>
</gene>
<organism evidence="2 3">
    <name type="scientific">Phytophthora oleae</name>
    <dbReference type="NCBI Taxonomy" id="2107226"/>
    <lineage>
        <taxon>Eukaryota</taxon>
        <taxon>Sar</taxon>
        <taxon>Stramenopiles</taxon>
        <taxon>Oomycota</taxon>
        <taxon>Peronosporomycetes</taxon>
        <taxon>Peronosporales</taxon>
        <taxon>Peronosporaceae</taxon>
        <taxon>Phytophthora</taxon>
    </lineage>
</organism>
<feature type="region of interest" description="Disordered" evidence="1">
    <location>
        <begin position="1"/>
        <end position="40"/>
    </location>
</feature>
<keyword evidence="3" id="KW-1185">Reference proteome</keyword>
<reference evidence="2 3" key="1">
    <citation type="submission" date="2024-09" db="EMBL/GenBank/DDBJ databases">
        <title>Genome sequencing and assembly of Phytophthora oleae, isolate VK10A, causative agent of rot of olive drupes.</title>
        <authorList>
            <person name="Conti Taguali S."/>
            <person name="Riolo M."/>
            <person name="La Spada F."/>
            <person name="Cacciola S.O."/>
            <person name="Dionisio G."/>
        </authorList>
    </citation>
    <scope>NUCLEOTIDE SEQUENCE [LARGE SCALE GENOMIC DNA]</scope>
    <source>
        <strain evidence="2 3">VK10A</strain>
    </source>
</reference>
<protein>
    <recommendedName>
        <fullName evidence="4">No apical meristem-associated C-terminal domain-containing protein</fullName>
    </recommendedName>
</protein>
<name>A0ABD3F6R8_9STRA</name>
<evidence type="ECO:0000256" key="1">
    <source>
        <dbReference type="SAM" id="MobiDB-lite"/>
    </source>
</evidence>
<feature type="region of interest" description="Disordered" evidence="1">
    <location>
        <begin position="52"/>
        <end position="71"/>
    </location>
</feature>
<dbReference type="Proteomes" id="UP001632037">
    <property type="component" value="Unassembled WGS sequence"/>
</dbReference>